<gene>
    <name evidence="1" type="ORF">SCLCIDRAFT_368477</name>
</gene>
<dbReference type="HOGENOM" id="CLU_2110410_0_0_1"/>
<keyword evidence="2" id="KW-1185">Reference proteome</keyword>
<dbReference type="AlphaFoldDB" id="A0A0C3EEK5"/>
<dbReference type="InParanoid" id="A0A0C3EEK5"/>
<reference evidence="1 2" key="1">
    <citation type="submission" date="2014-04" db="EMBL/GenBank/DDBJ databases">
        <authorList>
            <consortium name="DOE Joint Genome Institute"/>
            <person name="Kuo A."/>
            <person name="Kohler A."/>
            <person name="Nagy L.G."/>
            <person name="Floudas D."/>
            <person name="Copeland A."/>
            <person name="Barry K.W."/>
            <person name="Cichocki N."/>
            <person name="Veneault-Fourrey C."/>
            <person name="LaButti K."/>
            <person name="Lindquist E.A."/>
            <person name="Lipzen A."/>
            <person name="Lundell T."/>
            <person name="Morin E."/>
            <person name="Murat C."/>
            <person name="Sun H."/>
            <person name="Tunlid A."/>
            <person name="Henrissat B."/>
            <person name="Grigoriev I.V."/>
            <person name="Hibbett D.S."/>
            <person name="Martin F."/>
            <person name="Nordberg H.P."/>
            <person name="Cantor M.N."/>
            <person name="Hua S.X."/>
        </authorList>
    </citation>
    <scope>NUCLEOTIDE SEQUENCE [LARGE SCALE GENOMIC DNA]</scope>
    <source>
        <strain evidence="1 2">Foug A</strain>
    </source>
</reference>
<accession>A0A0C3EEK5</accession>
<proteinExistence type="predicted"/>
<organism evidence="1 2">
    <name type="scientific">Scleroderma citrinum Foug A</name>
    <dbReference type="NCBI Taxonomy" id="1036808"/>
    <lineage>
        <taxon>Eukaryota</taxon>
        <taxon>Fungi</taxon>
        <taxon>Dikarya</taxon>
        <taxon>Basidiomycota</taxon>
        <taxon>Agaricomycotina</taxon>
        <taxon>Agaricomycetes</taxon>
        <taxon>Agaricomycetidae</taxon>
        <taxon>Boletales</taxon>
        <taxon>Sclerodermatineae</taxon>
        <taxon>Sclerodermataceae</taxon>
        <taxon>Scleroderma</taxon>
    </lineage>
</organism>
<evidence type="ECO:0000313" key="1">
    <source>
        <dbReference type="EMBL" id="KIM66341.1"/>
    </source>
</evidence>
<evidence type="ECO:0000313" key="2">
    <source>
        <dbReference type="Proteomes" id="UP000053989"/>
    </source>
</evidence>
<name>A0A0C3EEK5_9AGAM</name>
<sequence>MRSITNKSHHIPGCRMQLADWPRRDIFPSNPVSYGLHVPHLLLSHVVECSDEPSMTRASLPVIKSDCLFSQLSSALAKSPISCNDPLQFSPSALDSFPKTLSSTCPEGLLFIDNT</sequence>
<reference evidence="2" key="2">
    <citation type="submission" date="2015-01" db="EMBL/GenBank/DDBJ databases">
        <title>Evolutionary Origins and Diversification of the Mycorrhizal Mutualists.</title>
        <authorList>
            <consortium name="DOE Joint Genome Institute"/>
            <consortium name="Mycorrhizal Genomics Consortium"/>
            <person name="Kohler A."/>
            <person name="Kuo A."/>
            <person name="Nagy L.G."/>
            <person name="Floudas D."/>
            <person name="Copeland A."/>
            <person name="Barry K.W."/>
            <person name="Cichocki N."/>
            <person name="Veneault-Fourrey C."/>
            <person name="LaButti K."/>
            <person name="Lindquist E.A."/>
            <person name="Lipzen A."/>
            <person name="Lundell T."/>
            <person name="Morin E."/>
            <person name="Murat C."/>
            <person name="Riley R."/>
            <person name="Ohm R."/>
            <person name="Sun H."/>
            <person name="Tunlid A."/>
            <person name="Henrissat B."/>
            <person name="Grigoriev I.V."/>
            <person name="Hibbett D.S."/>
            <person name="Martin F."/>
        </authorList>
    </citation>
    <scope>NUCLEOTIDE SEQUENCE [LARGE SCALE GENOMIC DNA]</scope>
    <source>
        <strain evidence="2">Foug A</strain>
    </source>
</reference>
<protein>
    <submittedName>
        <fullName evidence="1">Uncharacterized protein</fullName>
    </submittedName>
</protein>
<dbReference type="EMBL" id="KN822018">
    <property type="protein sequence ID" value="KIM66341.1"/>
    <property type="molecule type" value="Genomic_DNA"/>
</dbReference>
<dbReference type="Proteomes" id="UP000053989">
    <property type="component" value="Unassembled WGS sequence"/>
</dbReference>